<protein>
    <submittedName>
        <fullName evidence="2">Uncharacterized protein</fullName>
    </submittedName>
</protein>
<sequence>MEETWFKWFKFGAAIAGVVLIIYVVTMAFITAPN</sequence>
<keyword evidence="1" id="KW-0472">Membrane</keyword>
<evidence type="ECO:0000256" key="1">
    <source>
        <dbReference type="SAM" id="Phobius"/>
    </source>
</evidence>
<keyword evidence="1" id="KW-0812">Transmembrane</keyword>
<feature type="transmembrane region" description="Helical" evidence="1">
    <location>
        <begin position="12"/>
        <end position="32"/>
    </location>
</feature>
<dbReference type="AlphaFoldDB" id="A0A6C0CFT8"/>
<keyword evidence="1" id="KW-1133">Transmembrane helix</keyword>
<name>A0A6C0CFT8_9ZZZZ</name>
<dbReference type="EMBL" id="MN739409">
    <property type="protein sequence ID" value="QHT03301.1"/>
    <property type="molecule type" value="Genomic_DNA"/>
</dbReference>
<evidence type="ECO:0000313" key="2">
    <source>
        <dbReference type="EMBL" id="QHT03301.1"/>
    </source>
</evidence>
<proteinExistence type="predicted"/>
<reference evidence="2" key="1">
    <citation type="journal article" date="2020" name="Nature">
        <title>Giant virus diversity and host interactions through global metagenomics.</title>
        <authorList>
            <person name="Schulz F."/>
            <person name="Roux S."/>
            <person name="Paez-Espino D."/>
            <person name="Jungbluth S."/>
            <person name="Walsh D.A."/>
            <person name="Denef V.J."/>
            <person name="McMahon K.D."/>
            <person name="Konstantinidis K.T."/>
            <person name="Eloe-Fadrosh E.A."/>
            <person name="Kyrpides N.C."/>
            <person name="Woyke T."/>
        </authorList>
    </citation>
    <scope>NUCLEOTIDE SEQUENCE</scope>
    <source>
        <strain evidence="2">GVMAG-M-3300020728-1</strain>
    </source>
</reference>
<organism evidence="2">
    <name type="scientific">viral metagenome</name>
    <dbReference type="NCBI Taxonomy" id="1070528"/>
    <lineage>
        <taxon>unclassified sequences</taxon>
        <taxon>metagenomes</taxon>
        <taxon>organismal metagenomes</taxon>
    </lineage>
</organism>
<accession>A0A6C0CFT8</accession>